<evidence type="ECO:0000313" key="3">
    <source>
        <dbReference type="EMBL" id="SDX06987.1"/>
    </source>
</evidence>
<dbReference type="AlphaFoldDB" id="A0A1H2YP94"/>
<dbReference type="InterPro" id="IPR013221">
    <property type="entry name" value="Mur_ligase_cen"/>
</dbReference>
<protein>
    <submittedName>
        <fullName evidence="3">UDP-N-acetylmuramoylalanyl-D-glutamate--2,6-diaminopimelate ligase</fullName>
    </submittedName>
</protein>
<name>A0A1H2YP94_THIRO</name>
<feature type="domain" description="Mur ligase central" evidence="2">
    <location>
        <begin position="19"/>
        <end position="236"/>
    </location>
</feature>
<proteinExistence type="predicted"/>
<evidence type="ECO:0000259" key="1">
    <source>
        <dbReference type="Pfam" id="PF02875"/>
    </source>
</evidence>
<dbReference type="Pfam" id="PF02875">
    <property type="entry name" value="Mur_ligase_C"/>
    <property type="match status" value="1"/>
</dbReference>
<sequence>MMADRVLGSPKTCSETFAITGARGKTSVAHALAQVLAVELPCGVVATVGHGFPGDLKTTDDPDLCSLEEMLEGLCSRGARAAAVEVSFEALERFRAEDLHFSHALFTGLDGVDPDVARDTAESPAIAEAVLRLFRSPGLKWAVLNLSDPFSKTILNALPAGVSVAGFVADASATPPDDALLAACDICIRARSIVPMPRGLRLRVACETRDTCAEAELAVGLIGDFNASNLLAVMAVLLARGLPLERAARESSRIQGVPGRMECFGGEQTPLVVVDEARTPAALETALVNLRKHGPRRIFTVFGCAGEGDPRVRPVMGAIAERLSDELILADDNPGGECGDTIIANILVGVVDPSRVRVRRQRGLAIRTAMALAGIGDAVLVAGKGHETIQDMGELKVRFSDRAQVVEALREWQEGRR</sequence>
<evidence type="ECO:0000313" key="4">
    <source>
        <dbReference type="Proteomes" id="UP000198816"/>
    </source>
</evidence>
<accession>A0A1H2YP94</accession>
<dbReference type="GO" id="GO:0016881">
    <property type="term" value="F:acid-amino acid ligase activity"/>
    <property type="evidence" value="ECO:0007669"/>
    <property type="project" value="InterPro"/>
</dbReference>
<dbReference type="InterPro" id="IPR036615">
    <property type="entry name" value="Mur_ligase_C_dom_sf"/>
</dbReference>
<dbReference type="Proteomes" id="UP000198816">
    <property type="component" value="Unassembled WGS sequence"/>
</dbReference>
<dbReference type="EMBL" id="FNNZ01000013">
    <property type="protein sequence ID" value="SDX06987.1"/>
    <property type="molecule type" value="Genomic_DNA"/>
</dbReference>
<reference evidence="4" key="1">
    <citation type="submission" date="2016-10" db="EMBL/GenBank/DDBJ databases">
        <authorList>
            <person name="Varghese N."/>
            <person name="Submissions S."/>
        </authorList>
    </citation>
    <scope>NUCLEOTIDE SEQUENCE [LARGE SCALE GENOMIC DNA]</scope>
    <source>
        <strain evidence="4">DSM 217</strain>
    </source>
</reference>
<organism evidence="3 4">
    <name type="scientific">Thiocapsa roseopersicina</name>
    <dbReference type="NCBI Taxonomy" id="1058"/>
    <lineage>
        <taxon>Bacteria</taxon>
        <taxon>Pseudomonadati</taxon>
        <taxon>Pseudomonadota</taxon>
        <taxon>Gammaproteobacteria</taxon>
        <taxon>Chromatiales</taxon>
        <taxon>Chromatiaceae</taxon>
        <taxon>Thiocapsa</taxon>
    </lineage>
</organism>
<dbReference type="PANTHER" id="PTHR23135:SF4">
    <property type="entry name" value="UDP-N-ACETYLMURAMOYL-L-ALANYL-D-GLUTAMATE--2,6-DIAMINOPIMELATE LIGASE MURE HOMOLOG, CHLOROPLASTIC"/>
    <property type="match status" value="1"/>
</dbReference>
<dbReference type="STRING" id="1058.SAMN05421783_113115"/>
<dbReference type="InterPro" id="IPR004101">
    <property type="entry name" value="Mur_ligase_C"/>
</dbReference>
<keyword evidence="3" id="KW-0436">Ligase</keyword>
<dbReference type="PANTHER" id="PTHR23135">
    <property type="entry name" value="MUR LIGASE FAMILY MEMBER"/>
    <property type="match status" value="1"/>
</dbReference>
<dbReference type="OrthoDB" id="9800958at2"/>
<dbReference type="Gene3D" id="3.40.1190.10">
    <property type="entry name" value="Mur-like, catalytic domain"/>
    <property type="match status" value="1"/>
</dbReference>
<dbReference type="GO" id="GO:0005524">
    <property type="term" value="F:ATP binding"/>
    <property type="evidence" value="ECO:0007669"/>
    <property type="project" value="InterPro"/>
</dbReference>
<dbReference type="SUPFAM" id="SSF53623">
    <property type="entry name" value="MurD-like peptide ligases, catalytic domain"/>
    <property type="match status" value="1"/>
</dbReference>
<feature type="domain" description="Mur ligase C-terminal" evidence="1">
    <location>
        <begin position="259"/>
        <end position="385"/>
    </location>
</feature>
<dbReference type="Pfam" id="PF08245">
    <property type="entry name" value="Mur_ligase_M"/>
    <property type="match status" value="1"/>
</dbReference>
<gene>
    <name evidence="3" type="ORF">SAMN05421783_113115</name>
</gene>
<dbReference type="SUPFAM" id="SSF53244">
    <property type="entry name" value="MurD-like peptide ligases, peptide-binding domain"/>
    <property type="match status" value="1"/>
</dbReference>
<evidence type="ECO:0000259" key="2">
    <source>
        <dbReference type="Pfam" id="PF08245"/>
    </source>
</evidence>
<dbReference type="InterPro" id="IPR036565">
    <property type="entry name" value="Mur-like_cat_sf"/>
</dbReference>
<dbReference type="Gene3D" id="3.90.190.20">
    <property type="entry name" value="Mur ligase, C-terminal domain"/>
    <property type="match status" value="1"/>
</dbReference>
<dbReference type="RefSeq" id="WP_093033461.1">
    <property type="nucleotide sequence ID" value="NZ_FNNZ01000013.1"/>
</dbReference>
<keyword evidence="4" id="KW-1185">Reference proteome</keyword>